<keyword evidence="8" id="KW-1185">Reference proteome</keyword>
<dbReference type="InterPro" id="IPR058240">
    <property type="entry name" value="rSAM_sf"/>
</dbReference>
<dbReference type="GO" id="GO:0003677">
    <property type="term" value="F:DNA binding"/>
    <property type="evidence" value="ECO:0007669"/>
    <property type="project" value="UniProtKB-KW"/>
</dbReference>
<dbReference type="SUPFAM" id="SSF102114">
    <property type="entry name" value="Radical SAM enzymes"/>
    <property type="match status" value="1"/>
</dbReference>
<keyword evidence="7" id="KW-0238">DNA-binding</keyword>
<comment type="cofactor">
    <cofactor evidence="1">
        <name>[4Fe-4S] cluster</name>
        <dbReference type="ChEBI" id="CHEBI:49883"/>
    </cofactor>
</comment>
<reference evidence="7" key="1">
    <citation type="submission" date="2023-07" db="EMBL/GenBank/DDBJ databases">
        <title>Genomic Encyclopedia of Type Strains, Phase IV (KMG-IV): sequencing the most valuable type-strain genomes for metagenomic binning, comparative biology and taxonomic classification.</title>
        <authorList>
            <person name="Goeker M."/>
        </authorList>
    </citation>
    <scope>NUCLEOTIDE SEQUENCE</scope>
    <source>
        <strain evidence="7">DSM 24202</strain>
    </source>
</reference>
<evidence type="ECO:0000313" key="8">
    <source>
        <dbReference type="Proteomes" id="UP001238163"/>
    </source>
</evidence>
<protein>
    <submittedName>
        <fullName evidence="7">DNA-binding helix-hairpin-helix protein</fullName>
    </submittedName>
</protein>
<dbReference type="SUPFAM" id="SSF47781">
    <property type="entry name" value="RuvA domain 2-like"/>
    <property type="match status" value="1"/>
</dbReference>
<dbReference type="EMBL" id="JAUSVL010000001">
    <property type="protein sequence ID" value="MDQ0291113.1"/>
    <property type="molecule type" value="Genomic_DNA"/>
</dbReference>
<comment type="caution">
    <text evidence="7">The sequence shown here is derived from an EMBL/GenBank/DDBJ whole genome shotgun (WGS) entry which is preliminary data.</text>
</comment>
<sequence>MGMDDVINKLDILSEDSQYDLACACSSKNPKEHRRRGLDGRWLYPVPLTRGGYGIMLKTLLTNTCSSDCRYCPLRQDGNTARRCTLSPDEIARAFLEYDRRLHLLGLFLSSGIIGNADRTMERLTDTAAILREKYRYRGYIHLKIIPGASPAAIRRSMQLATAVSLNIETPGAEHFAKLSQFKNYDRDIIAPLKLMAAETARGAEFARVKCTTQFIVGASDENDREIVKYMDGIYNRLKFERVYFSAYQGGLGHPDIPGESRFTLSPHDRLTREHRLYQVDFLLRKYNFAAGEIVYAENGNLDLGHDPKEHWAIAHPAFFPVKINRGDREALLRVPGLGPVSVNRIISQRRQRRIGSLSDLGLRGKLAAKARPFLDFT</sequence>
<dbReference type="AlphaFoldDB" id="A0AAE3VIW2"/>
<evidence type="ECO:0000259" key="6">
    <source>
        <dbReference type="PROSITE" id="PS51918"/>
    </source>
</evidence>
<dbReference type="PROSITE" id="PS51918">
    <property type="entry name" value="RADICAL_SAM"/>
    <property type="match status" value="1"/>
</dbReference>
<name>A0AAE3VIW2_9BACT</name>
<keyword evidence="3" id="KW-0479">Metal-binding</keyword>
<dbReference type="SFLD" id="SFLDS00029">
    <property type="entry name" value="Radical_SAM"/>
    <property type="match status" value="1"/>
</dbReference>
<keyword evidence="4" id="KW-0408">Iron</keyword>
<gene>
    <name evidence="7" type="ORF">J3R75_003220</name>
</gene>
<evidence type="ECO:0000256" key="5">
    <source>
        <dbReference type="ARBA" id="ARBA00023014"/>
    </source>
</evidence>
<evidence type="ECO:0000256" key="4">
    <source>
        <dbReference type="ARBA" id="ARBA00023004"/>
    </source>
</evidence>
<dbReference type="Gene3D" id="1.10.150.320">
    <property type="entry name" value="Photosystem II 12 kDa extrinsic protein"/>
    <property type="match status" value="1"/>
</dbReference>
<dbReference type="SFLD" id="SFLDG01102">
    <property type="entry name" value="Uncharacterised_Radical_SAM_Su"/>
    <property type="match status" value="1"/>
</dbReference>
<accession>A0AAE3VIW2</accession>
<dbReference type="GO" id="GO:0051536">
    <property type="term" value="F:iron-sulfur cluster binding"/>
    <property type="evidence" value="ECO:0007669"/>
    <property type="project" value="UniProtKB-KW"/>
</dbReference>
<organism evidence="7 8">
    <name type="scientific">Oligosphaera ethanolica</name>
    <dbReference type="NCBI Taxonomy" id="760260"/>
    <lineage>
        <taxon>Bacteria</taxon>
        <taxon>Pseudomonadati</taxon>
        <taxon>Lentisphaerota</taxon>
        <taxon>Oligosphaeria</taxon>
        <taxon>Oligosphaerales</taxon>
        <taxon>Oligosphaeraceae</taxon>
        <taxon>Oligosphaera</taxon>
    </lineage>
</organism>
<dbReference type="RefSeq" id="WP_307263423.1">
    <property type="nucleotide sequence ID" value="NZ_JAUSVL010000001.1"/>
</dbReference>
<proteinExistence type="predicted"/>
<evidence type="ECO:0000256" key="3">
    <source>
        <dbReference type="ARBA" id="ARBA00022723"/>
    </source>
</evidence>
<evidence type="ECO:0000256" key="1">
    <source>
        <dbReference type="ARBA" id="ARBA00001966"/>
    </source>
</evidence>
<feature type="domain" description="Radical SAM core" evidence="6">
    <location>
        <begin position="51"/>
        <end position="281"/>
    </location>
</feature>
<evidence type="ECO:0000256" key="2">
    <source>
        <dbReference type="ARBA" id="ARBA00022691"/>
    </source>
</evidence>
<dbReference type="InterPro" id="IPR010994">
    <property type="entry name" value="RuvA_2-like"/>
</dbReference>
<dbReference type="GO" id="GO:0046872">
    <property type="term" value="F:metal ion binding"/>
    <property type="evidence" value="ECO:0007669"/>
    <property type="project" value="UniProtKB-KW"/>
</dbReference>
<dbReference type="InterPro" id="IPR007197">
    <property type="entry name" value="rSAM"/>
</dbReference>
<keyword evidence="5" id="KW-0411">Iron-sulfur</keyword>
<dbReference type="Gene3D" id="3.20.20.70">
    <property type="entry name" value="Aldolase class I"/>
    <property type="match status" value="1"/>
</dbReference>
<dbReference type="InterPro" id="IPR013785">
    <property type="entry name" value="Aldolase_TIM"/>
</dbReference>
<evidence type="ECO:0000313" key="7">
    <source>
        <dbReference type="EMBL" id="MDQ0291113.1"/>
    </source>
</evidence>
<dbReference type="GO" id="GO:0003824">
    <property type="term" value="F:catalytic activity"/>
    <property type="evidence" value="ECO:0007669"/>
    <property type="project" value="InterPro"/>
</dbReference>
<dbReference type="Proteomes" id="UP001238163">
    <property type="component" value="Unassembled WGS sequence"/>
</dbReference>
<keyword evidence="2" id="KW-0949">S-adenosyl-L-methionine</keyword>
<dbReference type="InterPro" id="IPR023874">
    <property type="entry name" value="DNA_rSAM_put"/>
</dbReference>